<proteinExistence type="inferred from homology"/>
<comment type="similarity">
    <text evidence="2">In the N-terminal section; belongs to the transposase 2 family.</text>
</comment>
<feature type="domain" description="Probable transposase IS891/IS1136/IS1341" evidence="6">
    <location>
        <begin position="165"/>
        <end position="280"/>
    </location>
</feature>
<evidence type="ECO:0000313" key="8">
    <source>
        <dbReference type="EMBL" id="AOY81313.1"/>
    </source>
</evidence>
<dbReference type="InterPro" id="IPR001959">
    <property type="entry name" value="Transposase"/>
</dbReference>
<accession>A0A1D9G128</accession>
<dbReference type="InterPro" id="IPR051399">
    <property type="entry name" value="RNA-guided_DNA_endo/Transpos"/>
</dbReference>
<dbReference type="GO" id="GO:0006310">
    <property type="term" value="P:DNA recombination"/>
    <property type="evidence" value="ECO:0007669"/>
    <property type="project" value="UniProtKB-KW"/>
</dbReference>
<name>A0A1D9G128_MOOP1</name>
<evidence type="ECO:0000259" key="7">
    <source>
        <dbReference type="Pfam" id="PF07282"/>
    </source>
</evidence>
<evidence type="ECO:0000259" key="6">
    <source>
        <dbReference type="Pfam" id="PF01385"/>
    </source>
</evidence>
<dbReference type="PANTHER" id="PTHR30405:SF25">
    <property type="entry name" value="RNA-GUIDED DNA ENDONUCLEASE INSQ-RELATED"/>
    <property type="match status" value="1"/>
</dbReference>
<feature type="domain" description="Cas12f1-like TNB" evidence="7">
    <location>
        <begin position="292"/>
        <end position="356"/>
    </location>
</feature>
<dbReference type="Proteomes" id="UP000176944">
    <property type="component" value="Chromosome"/>
</dbReference>
<dbReference type="GO" id="GO:0032196">
    <property type="term" value="P:transposition"/>
    <property type="evidence" value="ECO:0007669"/>
    <property type="project" value="UniProtKB-KW"/>
</dbReference>
<keyword evidence="5" id="KW-0233">DNA recombination</keyword>
<reference evidence="9" key="1">
    <citation type="submission" date="2016-10" db="EMBL/GenBank/DDBJ databases">
        <title>Comparative genomics uncovers the prolific and rare metabolic potential of the cyanobacterial genus Moorea.</title>
        <authorList>
            <person name="Leao T."/>
            <person name="Castelao G."/>
            <person name="Korobeynikov A."/>
            <person name="Monroe E.A."/>
            <person name="Podell S."/>
            <person name="Glukhov E."/>
            <person name="Allen E."/>
            <person name="Gerwick W.H."/>
            <person name="Gerwick L."/>
        </authorList>
    </citation>
    <scope>NUCLEOTIDE SEQUENCE [LARGE SCALE GENOMIC DNA]</scope>
    <source>
        <strain evidence="9">JHB</strain>
    </source>
</reference>
<sequence>MLVMEFKAVLKEHQKLAINEAIRTARFVRNKVLRYWMDNRGIGKKELYRYNTQLRDEFKFVKDLNSHACQASVENVERAIKRFFDNCKKKVPGKKGYPRFKKHSRSVEYKQSGWKLSPDKKSIKFTDKKRIGLVKLKGTWDLWRFDQKLIKRVRIVQRADGYYVQFCVKVDNHEQLEATGFTVGLDVGLKEFYTDSDGYSEPNPRFYRKGEKRAIFYQRRVSRKKKGSANRKKAINRLGRHHLKISRQRNEHAKRLARCVIRSNDLVAYENLRVRNLVKNHCLAKSINDAGWYKFREWLEYFGQKLGRITVAVNPAYTSQNCSSCGEIVKKSLSTRTHTCKCGCQLDRDHNAARNILARALSTAGHAETYQNAWGDLASTLPGSGLVEQVESLNQESP</sequence>
<comment type="similarity">
    <text evidence="1">In the C-terminal section; belongs to the transposase 35 family.</text>
</comment>
<keyword evidence="4" id="KW-0238">DNA-binding</keyword>
<dbReference type="Pfam" id="PF07282">
    <property type="entry name" value="Cas12f1-like_TNB"/>
    <property type="match status" value="1"/>
</dbReference>
<gene>
    <name evidence="8" type="ORF">BJP36_16800</name>
</gene>
<dbReference type="InterPro" id="IPR010095">
    <property type="entry name" value="Cas12f1-like_TNB"/>
</dbReference>
<evidence type="ECO:0000256" key="1">
    <source>
        <dbReference type="ARBA" id="ARBA00008761"/>
    </source>
</evidence>
<evidence type="ECO:0000256" key="5">
    <source>
        <dbReference type="ARBA" id="ARBA00023172"/>
    </source>
</evidence>
<evidence type="ECO:0000313" key="9">
    <source>
        <dbReference type="Proteomes" id="UP000176944"/>
    </source>
</evidence>
<dbReference type="GO" id="GO:0003677">
    <property type="term" value="F:DNA binding"/>
    <property type="evidence" value="ECO:0007669"/>
    <property type="project" value="UniProtKB-KW"/>
</dbReference>
<evidence type="ECO:0000256" key="4">
    <source>
        <dbReference type="ARBA" id="ARBA00023125"/>
    </source>
</evidence>
<dbReference type="AlphaFoldDB" id="A0A1D9G128"/>
<dbReference type="NCBIfam" id="NF040570">
    <property type="entry name" value="guided_TnpB"/>
    <property type="match status" value="1"/>
</dbReference>
<protein>
    <submittedName>
        <fullName evidence="8">Transposase</fullName>
    </submittedName>
</protein>
<organism evidence="8 9">
    <name type="scientific">Moorena producens (strain JHB)</name>
    <dbReference type="NCBI Taxonomy" id="1454205"/>
    <lineage>
        <taxon>Bacteria</taxon>
        <taxon>Bacillati</taxon>
        <taxon>Cyanobacteriota</taxon>
        <taxon>Cyanophyceae</taxon>
        <taxon>Coleofasciculales</taxon>
        <taxon>Coleofasciculaceae</taxon>
        <taxon>Moorena</taxon>
    </lineage>
</organism>
<keyword evidence="3" id="KW-0815">Transposition</keyword>
<evidence type="ECO:0000256" key="2">
    <source>
        <dbReference type="ARBA" id="ARBA00011044"/>
    </source>
</evidence>
<dbReference type="Pfam" id="PF01385">
    <property type="entry name" value="OrfB_IS605"/>
    <property type="match status" value="1"/>
</dbReference>
<evidence type="ECO:0000256" key="3">
    <source>
        <dbReference type="ARBA" id="ARBA00022578"/>
    </source>
</evidence>
<dbReference type="PANTHER" id="PTHR30405">
    <property type="entry name" value="TRANSPOSASE"/>
    <property type="match status" value="1"/>
</dbReference>
<dbReference type="EMBL" id="CP017708">
    <property type="protein sequence ID" value="AOY81313.1"/>
    <property type="molecule type" value="Genomic_DNA"/>
</dbReference>